<evidence type="ECO:0000313" key="2">
    <source>
        <dbReference type="Proteomes" id="UP001057452"/>
    </source>
</evidence>
<reference evidence="1" key="1">
    <citation type="submission" date="2022-05" db="EMBL/GenBank/DDBJ databases">
        <title>Chromosome-level genome of Chaenocephalus aceratus.</title>
        <authorList>
            <person name="Park H."/>
        </authorList>
    </citation>
    <scope>NUCLEOTIDE SEQUENCE</scope>
    <source>
        <strain evidence="1">KU_202001</strain>
    </source>
</reference>
<organism evidence="1 2">
    <name type="scientific">Chaenocephalus aceratus</name>
    <name type="common">Blackfin icefish</name>
    <name type="synonym">Chaenichthys aceratus</name>
    <dbReference type="NCBI Taxonomy" id="36190"/>
    <lineage>
        <taxon>Eukaryota</taxon>
        <taxon>Metazoa</taxon>
        <taxon>Chordata</taxon>
        <taxon>Craniata</taxon>
        <taxon>Vertebrata</taxon>
        <taxon>Euteleostomi</taxon>
        <taxon>Actinopterygii</taxon>
        <taxon>Neopterygii</taxon>
        <taxon>Teleostei</taxon>
        <taxon>Neoteleostei</taxon>
        <taxon>Acanthomorphata</taxon>
        <taxon>Eupercaria</taxon>
        <taxon>Perciformes</taxon>
        <taxon>Notothenioidei</taxon>
        <taxon>Channichthyidae</taxon>
        <taxon>Chaenocephalus</taxon>
    </lineage>
</organism>
<comment type="caution">
    <text evidence="1">The sequence shown here is derived from an EMBL/GenBank/DDBJ whole genome shotgun (WGS) entry which is preliminary data.</text>
</comment>
<sequence>MDKRMIVPKKQEAEKTWDNSRGATRDNRERTHRLVNYVTQDTASLDVSDTAQHIKFSHQRSCDSERSCPEAINLSQYRWTGQCWEPDPPSVSNQPSKNTPTVSQYFARS</sequence>
<dbReference type="Proteomes" id="UP001057452">
    <property type="component" value="Chromosome 9"/>
</dbReference>
<accession>A0ACB9X2C3</accession>
<name>A0ACB9X2C3_CHAAC</name>
<proteinExistence type="predicted"/>
<keyword evidence="2" id="KW-1185">Reference proteome</keyword>
<evidence type="ECO:0000313" key="1">
    <source>
        <dbReference type="EMBL" id="KAI4819919.1"/>
    </source>
</evidence>
<protein>
    <submittedName>
        <fullName evidence="1">Uncharacterized protein</fullName>
    </submittedName>
</protein>
<gene>
    <name evidence="1" type="ORF">KUCAC02_027921</name>
</gene>
<dbReference type="EMBL" id="CM043793">
    <property type="protein sequence ID" value="KAI4819919.1"/>
    <property type="molecule type" value="Genomic_DNA"/>
</dbReference>